<sequence length="635" mass="71958">MKNKLIGMGIILLAFILTIPSVYQRVQVEEANKTYEYIIPFQLVESWLKTDPTLSEDDVYAGLSDAGIHSISLEPQTIRSLEQKGLISAVNSIRMREHIILNQLEKLDDPIFTNGLFVHPENGFEFEEVANKLFEEVRPVSINGVEYIFIPGSQEQILSTMIGYDQEAVETLSAQGFNTVLRLTNLTDEVQLNLIVDELISLKADNRNKVLFTGQQLPGYPETEKLKTYANQLSDAGYSLMFIELAKQAGFTEMAYTMDLDVIRLHSLSINSGERSINSERIIRAVKERNIRAIFLNTSIADAGEAIEELSEITSSVQDGLPDFYQAGESSTYKKIEVAKWQIIMALIGSIAFLASAISSIFQRRILTLLTAGSLSILALAYVVLSLPIILKLFALMMAVGVPVYAIMLRHNPQEKWYLVKAYLKAVGTTFIGIWFIIVLLNGNQFILGIDSFRGVKAVYIIPIAFASANAIWWIIRDHLQKLLKIDVKFLNINVKYWHLLIFVVIMSVFYFYLGRTGNSGSVTELELQARVFLEKILYVRPRTKEFLIGFPFFVLALYVAKSNKKLGYFLLIPGVIGFLSMVNTFTHLHIPLSVSLLRSFYSVVLGFLIGLIFIYLYKWLMKNVVIRIKERWQT</sequence>
<dbReference type="Pfam" id="PF18949">
    <property type="entry name" value="DUF5693"/>
    <property type="match status" value="1"/>
</dbReference>
<evidence type="ECO:0000313" key="2">
    <source>
        <dbReference type="EMBL" id="PPA70276.1"/>
    </source>
</evidence>
<reference evidence="2 3" key="1">
    <citation type="submission" date="2018-02" db="EMBL/GenBank/DDBJ databases">
        <title>Jeotgalibacillus proteolyticum sp. nov. a protease producing bacterium isolated from ocean sediments of Laizhou Bay.</title>
        <authorList>
            <person name="Li Y."/>
        </authorList>
    </citation>
    <scope>NUCLEOTIDE SEQUENCE [LARGE SCALE GENOMIC DNA]</scope>
    <source>
        <strain evidence="2 3">22-7</strain>
    </source>
</reference>
<feature type="transmembrane region" description="Helical" evidence="1">
    <location>
        <begin position="458"/>
        <end position="476"/>
    </location>
</feature>
<keyword evidence="1" id="KW-1133">Transmembrane helix</keyword>
<dbReference type="InterPro" id="IPR043748">
    <property type="entry name" value="DUF5693"/>
</dbReference>
<evidence type="ECO:0000256" key="1">
    <source>
        <dbReference type="SAM" id="Phobius"/>
    </source>
</evidence>
<feature type="transmembrane region" description="Helical" evidence="1">
    <location>
        <begin position="341"/>
        <end position="359"/>
    </location>
</feature>
<feature type="transmembrane region" description="Helical" evidence="1">
    <location>
        <begin position="544"/>
        <end position="561"/>
    </location>
</feature>
<feature type="transmembrane region" description="Helical" evidence="1">
    <location>
        <begin position="601"/>
        <end position="621"/>
    </location>
</feature>
<dbReference type="OrthoDB" id="3805529at2"/>
<feature type="transmembrane region" description="Helical" evidence="1">
    <location>
        <begin position="497"/>
        <end position="514"/>
    </location>
</feature>
<proteinExistence type="predicted"/>
<protein>
    <submittedName>
        <fullName evidence="2">Uncharacterized protein</fullName>
    </submittedName>
</protein>
<dbReference type="AlphaFoldDB" id="A0A2S5GBA3"/>
<keyword evidence="1" id="KW-0472">Membrane</keyword>
<evidence type="ECO:0000313" key="3">
    <source>
        <dbReference type="Proteomes" id="UP000239047"/>
    </source>
</evidence>
<feature type="transmembrane region" description="Helical" evidence="1">
    <location>
        <begin position="420"/>
        <end position="438"/>
    </location>
</feature>
<dbReference type="Proteomes" id="UP000239047">
    <property type="component" value="Unassembled WGS sequence"/>
</dbReference>
<dbReference type="RefSeq" id="WP_104058226.1">
    <property type="nucleotide sequence ID" value="NZ_PREZ01000004.1"/>
</dbReference>
<feature type="transmembrane region" description="Helical" evidence="1">
    <location>
        <begin position="568"/>
        <end position="589"/>
    </location>
</feature>
<comment type="caution">
    <text evidence="2">The sequence shown here is derived from an EMBL/GenBank/DDBJ whole genome shotgun (WGS) entry which is preliminary data.</text>
</comment>
<accession>A0A2S5GBA3</accession>
<keyword evidence="1" id="KW-0812">Transmembrane</keyword>
<name>A0A2S5GBA3_9BACL</name>
<keyword evidence="3" id="KW-1185">Reference proteome</keyword>
<organism evidence="2 3">
    <name type="scientific">Jeotgalibacillus proteolyticus</name>
    <dbReference type="NCBI Taxonomy" id="2082395"/>
    <lineage>
        <taxon>Bacteria</taxon>
        <taxon>Bacillati</taxon>
        <taxon>Bacillota</taxon>
        <taxon>Bacilli</taxon>
        <taxon>Bacillales</taxon>
        <taxon>Caryophanaceae</taxon>
        <taxon>Jeotgalibacillus</taxon>
    </lineage>
</organism>
<dbReference type="EMBL" id="PREZ01000004">
    <property type="protein sequence ID" value="PPA70276.1"/>
    <property type="molecule type" value="Genomic_DNA"/>
</dbReference>
<gene>
    <name evidence="2" type="ORF">C4B60_11895</name>
</gene>